<dbReference type="NCBIfam" id="NF001859">
    <property type="entry name" value="PRK00591.1"/>
    <property type="match status" value="1"/>
</dbReference>
<evidence type="ECO:0000259" key="7">
    <source>
        <dbReference type="SMART" id="SM00937"/>
    </source>
</evidence>
<dbReference type="AlphaFoldDB" id="A0A518BWR1"/>
<sequence>MADFQQRLIGKLDALSEEFAGINQQLQSADVLRDPDRLRQLSVRRAALEPVATRFAHWRKLTDEADQHQQLIDDAEDPELTALAKDELPRLRDQAEQLLDEISHELVTADDRSVAAVILEVRAGTGGDEAALWAGDILEMFQRFAAERRWKFELMAVSPGEQGGIRAATVSVKGEAVWQGLGYEGGVHCVKRVPATETQGRVHTSTATVAVLAEPEEVEVQIAPEDVDIHITTAQGPGGQNVNKVATAVHLIHKPTGIEVRMQESKSQQQNREKAWQLLRARLYQHAREQADAQRSEQRSSMIGSGARSERIRTYRYKDNIAVDHRLNQSFNLQEVMAGKLAPLVDALIAEDRAQRLANL</sequence>
<organism evidence="8 9">
    <name type="scientific">Mucisphaera calidilacus</name>
    <dbReference type="NCBI Taxonomy" id="2527982"/>
    <lineage>
        <taxon>Bacteria</taxon>
        <taxon>Pseudomonadati</taxon>
        <taxon>Planctomycetota</taxon>
        <taxon>Phycisphaerae</taxon>
        <taxon>Phycisphaerales</taxon>
        <taxon>Phycisphaeraceae</taxon>
        <taxon>Mucisphaera</taxon>
    </lineage>
</organism>
<feature type="region of interest" description="Disordered" evidence="6">
    <location>
        <begin position="289"/>
        <end position="308"/>
    </location>
</feature>
<dbReference type="RefSeq" id="WP_145445561.1">
    <property type="nucleotide sequence ID" value="NZ_CP036280.1"/>
</dbReference>
<dbReference type="FunFam" id="3.30.70.1660:FF:000002">
    <property type="entry name" value="Peptide chain release factor 1"/>
    <property type="match status" value="1"/>
</dbReference>
<gene>
    <name evidence="8" type="primary">prfA_1</name>
    <name evidence="8" type="ORF">Pan265_12620</name>
</gene>
<dbReference type="OrthoDB" id="9806673at2"/>
<evidence type="ECO:0000256" key="5">
    <source>
        <dbReference type="SAM" id="Coils"/>
    </source>
</evidence>
<evidence type="ECO:0000313" key="9">
    <source>
        <dbReference type="Proteomes" id="UP000320386"/>
    </source>
</evidence>
<dbReference type="Pfam" id="PF00472">
    <property type="entry name" value="RF-1"/>
    <property type="match status" value="1"/>
</dbReference>
<dbReference type="InterPro" id="IPR050057">
    <property type="entry name" value="Prokaryotic/Mito_RF"/>
</dbReference>
<evidence type="ECO:0000256" key="2">
    <source>
        <dbReference type="ARBA" id="ARBA00010835"/>
    </source>
</evidence>
<protein>
    <submittedName>
        <fullName evidence="8">Peptide chain release factor RF1</fullName>
    </submittedName>
</protein>
<dbReference type="SMART" id="SM00937">
    <property type="entry name" value="PCRF"/>
    <property type="match status" value="1"/>
</dbReference>
<dbReference type="Gene3D" id="3.30.160.20">
    <property type="match status" value="1"/>
</dbReference>
<comment type="function">
    <text evidence="1">Peptide chain release factor 1 directs the termination of translation in response to the peptide chain termination codons UAG and UAA.</text>
</comment>
<keyword evidence="9" id="KW-1185">Reference proteome</keyword>
<feature type="compositionally biased region" description="Basic and acidic residues" evidence="6">
    <location>
        <begin position="289"/>
        <end position="298"/>
    </location>
</feature>
<feature type="coiled-coil region" evidence="5">
    <location>
        <begin position="81"/>
        <end position="112"/>
    </location>
</feature>
<feature type="domain" description="Peptide chain release factor" evidence="7">
    <location>
        <begin position="70"/>
        <end position="184"/>
    </location>
</feature>
<keyword evidence="3" id="KW-0488">Methylation</keyword>
<dbReference type="EMBL" id="CP036280">
    <property type="protein sequence ID" value="QDU71412.1"/>
    <property type="molecule type" value="Genomic_DNA"/>
</dbReference>
<evidence type="ECO:0000256" key="6">
    <source>
        <dbReference type="SAM" id="MobiDB-lite"/>
    </source>
</evidence>
<evidence type="ECO:0000313" key="8">
    <source>
        <dbReference type="EMBL" id="QDU71412.1"/>
    </source>
</evidence>
<dbReference type="Proteomes" id="UP000320386">
    <property type="component" value="Chromosome"/>
</dbReference>
<dbReference type="InterPro" id="IPR005139">
    <property type="entry name" value="PCRF"/>
</dbReference>
<dbReference type="Pfam" id="PF03462">
    <property type="entry name" value="PCRF"/>
    <property type="match status" value="1"/>
</dbReference>
<dbReference type="PANTHER" id="PTHR43804:SF8">
    <property type="entry name" value="PEPTIDE CHAIN RELEASE FACTOR APG3, CHLOROPLASTIC"/>
    <property type="match status" value="1"/>
</dbReference>
<proteinExistence type="inferred from homology"/>
<keyword evidence="5" id="KW-0175">Coiled coil</keyword>
<comment type="similarity">
    <text evidence="2">Belongs to the prokaryotic/mitochondrial release factor family.</text>
</comment>
<evidence type="ECO:0000256" key="3">
    <source>
        <dbReference type="ARBA" id="ARBA00022481"/>
    </source>
</evidence>
<dbReference type="GO" id="GO:0003747">
    <property type="term" value="F:translation release factor activity"/>
    <property type="evidence" value="ECO:0007669"/>
    <property type="project" value="InterPro"/>
</dbReference>
<keyword evidence="4" id="KW-0648">Protein biosynthesis</keyword>
<dbReference type="PANTHER" id="PTHR43804">
    <property type="entry name" value="LD18447P"/>
    <property type="match status" value="1"/>
</dbReference>
<evidence type="ECO:0000256" key="4">
    <source>
        <dbReference type="ARBA" id="ARBA00022917"/>
    </source>
</evidence>
<dbReference type="GO" id="GO:0005737">
    <property type="term" value="C:cytoplasm"/>
    <property type="evidence" value="ECO:0007669"/>
    <property type="project" value="UniProtKB-ARBA"/>
</dbReference>
<reference evidence="8 9" key="1">
    <citation type="submission" date="2019-02" db="EMBL/GenBank/DDBJ databases">
        <title>Deep-cultivation of Planctomycetes and their phenomic and genomic characterization uncovers novel biology.</title>
        <authorList>
            <person name="Wiegand S."/>
            <person name="Jogler M."/>
            <person name="Boedeker C."/>
            <person name="Pinto D."/>
            <person name="Vollmers J."/>
            <person name="Rivas-Marin E."/>
            <person name="Kohn T."/>
            <person name="Peeters S.H."/>
            <person name="Heuer A."/>
            <person name="Rast P."/>
            <person name="Oberbeckmann S."/>
            <person name="Bunk B."/>
            <person name="Jeske O."/>
            <person name="Meyerdierks A."/>
            <person name="Storesund J.E."/>
            <person name="Kallscheuer N."/>
            <person name="Luecker S."/>
            <person name="Lage O.M."/>
            <person name="Pohl T."/>
            <person name="Merkel B.J."/>
            <person name="Hornburger P."/>
            <person name="Mueller R.-W."/>
            <person name="Bruemmer F."/>
            <person name="Labrenz M."/>
            <person name="Spormann A.M."/>
            <person name="Op den Camp H."/>
            <person name="Overmann J."/>
            <person name="Amann R."/>
            <person name="Jetten M.S.M."/>
            <person name="Mascher T."/>
            <person name="Medema M.H."/>
            <person name="Devos D.P."/>
            <person name="Kaster A.-K."/>
            <person name="Ovreas L."/>
            <person name="Rohde M."/>
            <person name="Galperin M.Y."/>
            <person name="Jogler C."/>
        </authorList>
    </citation>
    <scope>NUCLEOTIDE SEQUENCE [LARGE SCALE GENOMIC DNA]</scope>
    <source>
        <strain evidence="8 9">Pan265</strain>
    </source>
</reference>
<evidence type="ECO:0000256" key="1">
    <source>
        <dbReference type="ARBA" id="ARBA00002986"/>
    </source>
</evidence>
<dbReference type="KEGG" id="mcad:Pan265_12620"/>
<dbReference type="InterPro" id="IPR000352">
    <property type="entry name" value="Pep_chain_release_fac_I"/>
</dbReference>
<dbReference type="InterPro" id="IPR045853">
    <property type="entry name" value="Pep_chain_release_fac_I_sf"/>
</dbReference>
<dbReference type="Gene3D" id="6.10.140.1950">
    <property type="match status" value="1"/>
</dbReference>
<dbReference type="FunFam" id="3.30.160.20:FF:000004">
    <property type="entry name" value="Peptide chain release factor 1"/>
    <property type="match status" value="1"/>
</dbReference>
<dbReference type="Gene3D" id="3.30.70.1660">
    <property type="match status" value="1"/>
</dbReference>
<name>A0A518BWR1_9BACT</name>
<dbReference type="SUPFAM" id="SSF75620">
    <property type="entry name" value="Release factor"/>
    <property type="match status" value="1"/>
</dbReference>
<accession>A0A518BWR1</accession>